<gene>
    <name evidence="3" type="ORF">A3F00_02700</name>
</gene>
<feature type="transmembrane region" description="Helical" evidence="1">
    <location>
        <begin position="24"/>
        <end position="45"/>
    </location>
</feature>
<evidence type="ECO:0000313" key="3">
    <source>
        <dbReference type="EMBL" id="OGE39345.1"/>
    </source>
</evidence>
<accession>A0A1F5KEY5</accession>
<name>A0A1F5KEY5_9BACT</name>
<dbReference type="Proteomes" id="UP000176527">
    <property type="component" value="Unassembled WGS sequence"/>
</dbReference>
<organism evidence="3 4">
    <name type="scientific">Candidatus Daviesbacteria bacterium RIFCSPHIGHO2_12_FULL_37_11</name>
    <dbReference type="NCBI Taxonomy" id="1797777"/>
    <lineage>
        <taxon>Bacteria</taxon>
        <taxon>Candidatus Daviesiibacteriota</taxon>
    </lineage>
</organism>
<keyword evidence="1" id="KW-0812">Transmembrane</keyword>
<dbReference type="Pfam" id="PF13399">
    <property type="entry name" value="LytR_C"/>
    <property type="match status" value="1"/>
</dbReference>
<evidence type="ECO:0000256" key="1">
    <source>
        <dbReference type="SAM" id="Phobius"/>
    </source>
</evidence>
<evidence type="ECO:0000313" key="4">
    <source>
        <dbReference type="Proteomes" id="UP000176527"/>
    </source>
</evidence>
<keyword evidence="1" id="KW-0472">Membrane</keyword>
<feature type="domain" description="LytR/CpsA/Psr regulator C-terminal" evidence="2">
    <location>
        <begin position="248"/>
        <end position="336"/>
    </location>
</feature>
<protein>
    <recommendedName>
        <fullName evidence="2">LytR/CpsA/Psr regulator C-terminal domain-containing protein</fullName>
    </recommendedName>
</protein>
<proteinExistence type="predicted"/>
<keyword evidence="1" id="KW-1133">Transmembrane helix</keyword>
<dbReference type="InterPro" id="IPR027381">
    <property type="entry name" value="LytR/CpsA/Psr_C"/>
</dbReference>
<dbReference type="EMBL" id="MFDE01000002">
    <property type="protein sequence ID" value="OGE39345.1"/>
    <property type="molecule type" value="Genomic_DNA"/>
</dbReference>
<dbReference type="AlphaFoldDB" id="A0A1F5KEY5"/>
<evidence type="ECO:0000259" key="2">
    <source>
        <dbReference type="Pfam" id="PF13399"/>
    </source>
</evidence>
<sequence>MIKRNNSSWKNTQTHIKKKKKNKLALLVFAVILVSLLVGNLLRFISSLSQPLYSSFEQKPYSWNGRSNFNLVYKEGENISLIVINPLEKKVLNLNIPPNTFIEVPGGFGRWEVRSIFDLERGDSKKEAKLLKDSLSNFFGLPIDGFLQSEGGISSVDFFLILNKNPFSALSLFNKCKTDLTLIELLRLYALIFQIRSDKFESTDLLIAELLVNSKLADDTKVYFAGEKLDLFVLEKLSDPNIRNEQKTVAVLNGTDYPGLAQKISRIISNMGGNVVISDNADFKIKYTQVLGARSETLERFKQIFTSKYAKMEMQSAAWVDRFASRAQIILVLGEDMASR</sequence>
<comment type="caution">
    <text evidence="3">The sequence shown here is derived from an EMBL/GenBank/DDBJ whole genome shotgun (WGS) entry which is preliminary data.</text>
</comment>
<reference evidence="3 4" key="1">
    <citation type="journal article" date="2016" name="Nat. Commun.">
        <title>Thousands of microbial genomes shed light on interconnected biogeochemical processes in an aquifer system.</title>
        <authorList>
            <person name="Anantharaman K."/>
            <person name="Brown C.T."/>
            <person name="Hug L.A."/>
            <person name="Sharon I."/>
            <person name="Castelle C.J."/>
            <person name="Probst A.J."/>
            <person name="Thomas B.C."/>
            <person name="Singh A."/>
            <person name="Wilkins M.J."/>
            <person name="Karaoz U."/>
            <person name="Brodie E.L."/>
            <person name="Williams K.H."/>
            <person name="Hubbard S.S."/>
            <person name="Banfield J.F."/>
        </authorList>
    </citation>
    <scope>NUCLEOTIDE SEQUENCE [LARGE SCALE GENOMIC DNA]</scope>
</reference>